<dbReference type="EMBL" id="CM056811">
    <property type="protein sequence ID" value="KAJ8636896.1"/>
    <property type="molecule type" value="Genomic_DNA"/>
</dbReference>
<keyword evidence="2" id="KW-1185">Reference proteome</keyword>
<protein>
    <submittedName>
        <fullName evidence="1">Uncharacterized protein</fullName>
    </submittedName>
</protein>
<comment type="caution">
    <text evidence="1">The sequence shown here is derived from an EMBL/GenBank/DDBJ whole genome shotgun (WGS) entry which is preliminary data.</text>
</comment>
<sequence>MAYYYQYNQEKVSSYHAQGQYQNDQESQFLCNNYLVQLRDTGATAASNGSTNSDCLDQIMVRLSSVFEFDPSKPEYHLWNHDTVQPTVNNGNQDYDQGSVFRPNSPSSSKTNLGPIVPPAGGKQKESCQVVSDDFYCGGHLLLLCG</sequence>
<proteinExistence type="predicted"/>
<gene>
    <name evidence="1" type="ORF">MRB53_011163</name>
</gene>
<accession>A0ACC2LTS9</accession>
<reference evidence="1 2" key="1">
    <citation type="journal article" date="2022" name="Hortic Res">
        <title>A haplotype resolved chromosomal level avocado genome allows analysis of novel avocado genes.</title>
        <authorList>
            <person name="Nath O."/>
            <person name="Fletcher S.J."/>
            <person name="Hayward A."/>
            <person name="Shaw L.M."/>
            <person name="Masouleh A.K."/>
            <person name="Furtado A."/>
            <person name="Henry R.J."/>
            <person name="Mitter N."/>
        </authorList>
    </citation>
    <scope>NUCLEOTIDE SEQUENCE [LARGE SCALE GENOMIC DNA]</scope>
    <source>
        <strain evidence="2">cv. Hass</strain>
    </source>
</reference>
<evidence type="ECO:0000313" key="2">
    <source>
        <dbReference type="Proteomes" id="UP001234297"/>
    </source>
</evidence>
<organism evidence="1 2">
    <name type="scientific">Persea americana</name>
    <name type="common">Avocado</name>
    <dbReference type="NCBI Taxonomy" id="3435"/>
    <lineage>
        <taxon>Eukaryota</taxon>
        <taxon>Viridiplantae</taxon>
        <taxon>Streptophyta</taxon>
        <taxon>Embryophyta</taxon>
        <taxon>Tracheophyta</taxon>
        <taxon>Spermatophyta</taxon>
        <taxon>Magnoliopsida</taxon>
        <taxon>Magnoliidae</taxon>
        <taxon>Laurales</taxon>
        <taxon>Lauraceae</taxon>
        <taxon>Persea</taxon>
    </lineage>
</organism>
<dbReference type="Proteomes" id="UP001234297">
    <property type="component" value="Chromosome 3"/>
</dbReference>
<evidence type="ECO:0000313" key="1">
    <source>
        <dbReference type="EMBL" id="KAJ8636896.1"/>
    </source>
</evidence>
<name>A0ACC2LTS9_PERAE</name>